<evidence type="ECO:0000256" key="8">
    <source>
        <dbReference type="ARBA" id="ARBA00023242"/>
    </source>
</evidence>
<organism evidence="13 14">
    <name type="scientific">Clytia hemisphaerica</name>
    <dbReference type="NCBI Taxonomy" id="252671"/>
    <lineage>
        <taxon>Eukaryota</taxon>
        <taxon>Metazoa</taxon>
        <taxon>Cnidaria</taxon>
        <taxon>Hydrozoa</taxon>
        <taxon>Hydroidolina</taxon>
        <taxon>Leptothecata</taxon>
        <taxon>Obeliida</taxon>
        <taxon>Clytiidae</taxon>
        <taxon>Clytia</taxon>
    </lineage>
</organism>
<dbReference type="OrthoDB" id="10257471at2759"/>
<dbReference type="GO" id="GO:0031146">
    <property type="term" value="P:SCF-dependent proteasomal ubiquitin-dependent protein catabolic process"/>
    <property type="evidence" value="ECO:0007669"/>
    <property type="project" value="TreeGrafter"/>
</dbReference>
<dbReference type="InterPro" id="IPR001810">
    <property type="entry name" value="F-box_dom"/>
</dbReference>
<dbReference type="SMART" id="SM00367">
    <property type="entry name" value="LRR_CC"/>
    <property type="match status" value="4"/>
</dbReference>
<dbReference type="PANTHER" id="PTHR13318:SF19">
    <property type="entry name" value="F-BOX_LRR-REPEAT PROTEIN 5"/>
    <property type="match status" value="1"/>
</dbReference>
<dbReference type="GO" id="GO:0051536">
    <property type="term" value="F:iron-sulfur cluster binding"/>
    <property type="evidence" value="ECO:0007669"/>
    <property type="project" value="UniProtKB-KW"/>
</dbReference>
<dbReference type="InterPro" id="IPR036047">
    <property type="entry name" value="F-box-like_dom_sf"/>
</dbReference>
<evidence type="ECO:0000256" key="9">
    <source>
        <dbReference type="ARBA" id="ARBA00030695"/>
    </source>
</evidence>
<sequence>MAAVKSSSENVFSFEEIDVFTVPHNRMKKILLNVSNQTKKTDFNNQQSFGSLLKCLSSSFLELKHHEEIENKCIMKVLKRKLQGESLKKLLIHLHAHSHISDILKLVRQVEKDFQCGVNQDLKILGSTLNDSLQEFYDEYVPHMKEEEQVFQPMLMEMLPLNELHHIQQVVLQLHHFDNIGKNVSQTLSKELEKILISKPSDDQNEDIDIVSEGMTIEKLPIEMLTVIFSYLGPRDLGRCAQVSKKWNSIAYTGSFWSTLHPRRWAHGDWTFGKQSSSDDCNCDCEPNYELITFSSEEKDNYSSGSCSESDSEETQQQLSSKDDPVQREVKVLNGIGRYLLPRIGASVKTLVLECSKAITNGLLFRMLSQCRNLEYLDVSQTIVSDLGLMGLFKDGCRNMKYLDVSGCRGITDKTLIKLSTALGSKKSSSNACSNCTCFQQQRIVGDKSPPSPRQPKQLEILRLSGCFKITDAGLRALTKHGCLQRLRHLDLSGCINVTSAGIENLVTSCPNLDLNELSYCDNIETDYDYSANGCQNQGCLNRVCCRTGGLV</sequence>
<comment type="cofactor">
    <cofactor evidence="10">
        <name>[2Fe-2S] cluster</name>
        <dbReference type="ChEBI" id="CHEBI:190135"/>
    </cofactor>
</comment>
<dbReference type="GeneID" id="136809233"/>
<evidence type="ECO:0000259" key="12">
    <source>
        <dbReference type="PROSITE" id="PS50181"/>
    </source>
</evidence>
<dbReference type="InterPro" id="IPR006553">
    <property type="entry name" value="Leu-rich_rpt_Cys-con_subtyp"/>
</dbReference>
<evidence type="ECO:0000256" key="7">
    <source>
        <dbReference type="ARBA" id="ARBA00023014"/>
    </source>
</evidence>
<dbReference type="Pfam" id="PF01814">
    <property type="entry name" value="Hemerythrin"/>
    <property type="match status" value="1"/>
</dbReference>
<comment type="pathway">
    <text evidence="3">Protein modification; protein ubiquitination.</text>
</comment>
<keyword evidence="14" id="KW-1185">Reference proteome</keyword>
<reference evidence="13" key="1">
    <citation type="submission" date="2021-01" db="UniProtKB">
        <authorList>
            <consortium name="EnsemblMetazoa"/>
        </authorList>
    </citation>
    <scope>IDENTIFICATION</scope>
</reference>
<keyword evidence="8" id="KW-0539">Nucleus</keyword>
<dbReference type="SMART" id="SM00256">
    <property type="entry name" value="FBOX"/>
    <property type="match status" value="1"/>
</dbReference>
<evidence type="ECO:0000256" key="11">
    <source>
        <dbReference type="SAM" id="MobiDB-lite"/>
    </source>
</evidence>
<dbReference type="GO" id="GO:0016567">
    <property type="term" value="P:protein ubiquitination"/>
    <property type="evidence" value="ECO:0007669"/>
    <property type="project" value="UniProtKB-UniPathway"/>
</dbReference>
<evidence type="ECO:0000256" key="4">
    <source>
        <dbReference type="ARBA" id="ARBA00020540"/>
    </source>
</evidence>
<dbReference type="RefSeq" id="XP_066921855.1">
    <property type="nucleotide sequence ID" value="XM_067065754.1"/>
</dbReference>
<protein>
    <recommendedName>
        <fullName evidence="4">F-box/LRR-repeat protein 5</fullName>
    </recommendedName>
    <alternativeName>
        <fullName evidence="9">F-box and leucine-rich repeat protein 5</fullName>
    </alternativeName>
</protein>
<proteinExistence type="predicted"/>
<evidence type="ECO:0000256" key="10">
    <source>
        <dbReference type="ARBA" id="ARBA00034078"/>
    </source>
</evidence>
<dbReference type="InterPro" id="IPR012312">
    <property type="entry name" value="Hemerythrin-like"/>
</dbReference>
<dbReference type="GO" id="GO:0048471">
    <property type="term" value="C:perinuclear region of cytoplasm"/>
    <property type="evidence" value="ECO:0007669"/>
    <property type="project" value="UniProtKB-SubCell"/>
</dbReference>
<feature type="region of interest" description="Disordered" evidence="11">
    <location>
        <begin position="299"/>
        <end position="325"/>
    </location>
</feature>
<dbReference type="UniPathway" id="UPA00143"/>
<evidence type="ECO:0000313" key="13">
    <source>
        <dbReference type="EnsemblMetazoa" id="CLYHEMP009367.1"/>
    </source>
</evidence>
<evidence type="ECO:0000256" key="3">
    <source>
        <dbReference type="ARBA" id="ARBA00004906"/>
    </source>
</evidence>
<dbReference type="Proteomes" id="UP000594262">
    <property type="component" value="Unplaced"/>
</dbReference>
<dbReference type="GO" id="GO:0005634">
    <property type="term" value="C:nucleus"/>
    <property type="evidence" value="ECO:0007669"/>
    <property type="project" value="UniProtKB-SubCell"/>
</dbReference>
<dbReference type="Gene3D" id="3.80.10.10">
    <property type="entry name" value="Ribonuclease Inhibitor"/>
    <property type="match status" value="2"/>
</dbReference>
<dbReference type="Gene3D" id="1.20.120.520">
    <property type="entry name" value="nmb1532 protein domain like"/>
    <property type="match status" value="1"/>
</dbReference>
<keyword evidence="7" id="KW-0411">Iron-sulfur</keyword>
<dbReference type="Gene3D" id="1.20.1280.50">
    <property type="match status" value="1"/>
</dbReference>
<evidence type="ECO:0000256" key="1">
    <source>
        <dbReference type="ARBA" id="ARBA00004123"/>
    </source>
</evidence>
<dbReference type="EnsemblMetazoa" id="CLYHEMT009367.1">
    <property type="protein sequence ID" value="CLYHEMP009367.1"/>
    <property type="gene ID" value="CLYHEMG009367"/>
</dbReference>
<dbReference type="PROSITE" id="PS50181">
    <property type="entry name" value="FBOX"/>
    <property type="match status" value="1"/>
</dbReference>
<keyword evidence="5" id="KW-0833">Ubl conjugation pathway</keyword>
<keyword evidence="7" id="KW-0408">Iron</keyword>
<feature type="domain" description="F-box" evidence="12">
    <location>
        <begin position="214"/>
        <end position="260"/>
    </location>
</feature>
<evidence type="ECO:0000256" key="2">
    <source>
        <dbReference type="ARBA" id="ARBA00004556"/>
    </source>
</evidence>
<comment type="subcellular location">
    <subcellularLocation>
        <location evidence="2">Cytoplasm</location>
        <location evidence="2">Perinuclear region</location>
    </subcellularLocation>
    <subcellularLocation>
        <location evidence="1">Nucleus</location>
    </subcellularLocation>
</comment>
<dbReference type="PANTHER" id="PTHR13318">
    <property type="entry name" value="PARTNER OF PAIRED, ISOFORM B-RELATED"/>
    <property type="match status" value="1"/>
</dbReference>
<evidence type="ECO:0000256" key="6">
    <source>
        <dbReference type="ARBA" id="ARBA00022843"/>
    </source>
</evidence>
<dbReference type="Pfam" id="PF12937">
    <property type="entry name" value="F-box-like"/>
    <property type="match status" value="1"/>
</dbReference>
<dbReference type="InterPro" id="IPR001611">
    <property type="entry name" value="Leu-rich_rpt"/>
</dbReference>
<evidence type="ECO:0000313" key="14">
    <source>
        <dbReference type="Proteomes" id="UP000594262"/>
    </source>
</evidence>
<dbReference type="SUPFAM" id="SSF52047">
    <property type="entry name" value="RNI-like"/>
    <property type="match status" value="1"/>
</dbReference>
<dbReference type="GO" id="GO:0019005">
    <property type="term" value="C:SCF ubiquitin ligase complex"/>
    <property type="evidence" value="ECO:0007669"/>
    <property type="project" value="TreeGrafter"/>
</dbReference>
<dbReference type="InterPro" id="IPR032675">
    <property type="entry name" value="LRR_dom_sf"/>
</dbReference>
<name>A0A7M5V8F6_9CNID</name>
<accession>A0A7M5V8F6</accession>
<keyword evidence="6" id="KW-0832">Ubl conjugation</keyword>
<keyword evidence="7" id="KW-0479">Metal-binding</keyword>
<dbReference type="Pfam" id="PF13516">
    <property type="entry name" value="LRR_6"/>
    <property type="match status" value="1"/>
</dbReference>
<dbReference type="AlphaFoldDB" id="A0A7M5V8F6"/>
<dbReference type="SUPFAM" id="SSF81383">
    <property type="entry name" value="F-box domain"/>
    <property type="match status" value="1"/>
</dbReference>
<evidence type="ECO:0000256" key="5">
    <source>
        <dbReference type="ARBA" id="ARBA00022786"/>
    </source>
</evidence>